<proteinExistence type="predicted"/>
<accession>A0A9W7CIJ1</accession>
<protein>
    <submittedName>
        <fullName evidence="2">Uncharacterized protein</fullName>
    </submittedName>
</protein>
<dbReference type="EMBL" id="BRXX01000345">
    <property type="protein sequence ID" value="GMI06345.1"/>
    <property type="molecule type" value="Genomic_DNA"/>
</dbReference>
<name>A0A9W7CIJ1_9STRA</name>
<evidence type="ECO:0000313" key="3">
    <source>
        <dbReference type="Proteomes" id="UP001165160"/>
    </source>
</evidence>
<dbReference type="Proteomes" id="UP001165160">
    <property type="component" value="Unassembled WGS sequence"/>
</dbReference>
<keyword evidence="1" id="KW-1133">Transmembrane helix</keyword>
<keyword evidence="3" id="KW-1185">Reference proteome</keyword>
<keyword evidence="1" id="KW-0472">Membrane</keyword>
<comment type="caution">
    <text evidence="2">The sequence shown here is derived from an EMBL/GenBank/DDBJ whole genome shotgun (WGS) entry which is preliminary data.</text>
</comment>
<gene>
    <name evidence="2" type="ORF">TrVE_jg7701</name>
</gene>
<keyword evidence="1" id="KW-0812">Transmembrane</keyword>
<feature type="transmembrane region" description="Helical" evidence="1">
    <location>
        <begin position="88"/>
        <end position="110"/>
    </location>
</feature>
<reference evidence="3" key="1">
    <citation type="journal article" date="2023" name="Commun. Biol.">
        <title>Genome analysis of Parmales, the sister group of diatoms, reveals the evolutionary specialization of diatoms from phago-mixotrophs to photoautotrophs.</title>
        <authorList>
            <person name="Ban H."/>
            <person name="Sato S."/>
            <person name="Yoshikawa S."/>
            <person name="Yamada K."/>
            <person name="Nakamura Y."/>
            <person name="Ichinomiya M."/>
            <person name="Sato N."/>
            <person name="Blanc-Mathieu R."/>
            <person name="Endo H."/>
            <person name="Kuwata A."/>
            <person name="Ogata H."/>
        </authorList>
    </citation>
    <scope>NUCLEOTIDE SEQUENCE [LARGE SCALE GENOMIC DNA]</scope>
    <source>
        <strain evidence="3">NIES 3699</strain>
    </source>
</reference>
<dbReference type="AlphaFoldDB" id="A0A9W7CIJ1"/>
<organism evidence="2 3">
    <name type="scientific">Triparma verrucosa</name>
    <dbReference type="NCBI Taxonomy" id="1606542"/>
    <lineage>
        <taxon>Eukaryota</taxon>
        <taxon>Sar</taxon>
        <taxon>Stramenopiles</taxon>
        <taxon>Ochrophyta</taxon>
        <taxon>Bolidophyceae</taxon>
        <taxon>Parmales</taxon>
        <taxon>Triparmaceae</taxon>
        <taxon>Triparma</taxon>
    </lineage>
</organism>
<feature type="transmembrane region" description="Helical" evidence="1">
    <location>
        <begin position="122"/>
        <end position="143"/>
    </location>
</feature>
<sequence>MLGAALKGSLSRNKAVRTKLVCVSDKEAIQIGKNLVPSLMTEQLASAGVNEWRIQNRAVKELMEEQIWFEPMMVILGQGIVKTAAWGLMFRVIVGAFLSVTDLATNLFVLKQFWDGGKAQLAFRNASLASISVCIGLQLLMVVGQNRKKGMLRILKECLIVLTGGKAPLDAYRVAMGAEQE</sequence>
<evidence type="ECO:0000313" key="2">
    <source>
        <dbReference type="EMBL" id="GMI06345.1"/>
    </source>
</evidence>
<evidence type="ECO:0000256" key="1">
    <source>
        <dbReference type="SAM" id="Phobius"/>
    </source>
</evidence>